<protein>
    <submittedName>
        <fullName evidence="2">Uncharacterized protein</fullName>
    </submittedName>
</protein>
<dbReference type="Gene3D" id="1.10.287.1490">
    <property type="match status" value="1"/>
</dbReference>
<dbReference type="RefSeq" id="WP_096458334.1">
    <property type="nucleotide sequence ID" value="NZ_AP014936.1"/>
</dbReference>
<accession>A0A1B4V160</accession>
<feature type="coiled-coil region" evidence="1">
    <location>
        <begin position="23"/>
        <end position="92"/>
    </location>
</feature>
<evidence type="ECO:0000313" key="2">
    <source>
        <dbReference type="EMBL" id="BAU47093.1"/>
    </source>
</evidence>
<evidence type="ECO:0000256" key="1">
    <source>
        <dbReference type="SAM" id="Coils"/>
    </source>
</evidence>
<name>A0A1B4V160_9GAMM</name>
<dbReference type="EMBL" id="AP014936">
    <property type="protein sequence ID" value="BAU47093.1"/>
    <property type="molecule type" value="Genomic_DNA"/>
</dbReference>
<dbReference type="AlphaFoldDB" id="A0A1B4V160"/>
<evidence type="ECO:0000313" key="3">
    <source>
        <dbReference type="Proteomes" id="UP000218899"/>
    </source>
</evidence>
<proteinExistence type="predicted"/>
<sequence length="94" mass="10457">MKRGVVCLSLLLITAIPGCAEREEGLHARVARLESELAEARARLDESGAAIGELRERLERHEAALDSLTAELVTVKVERDKLRQEVTALRRKGR</sequence>
<keyword evidence="1" id="KW-0175">Coiled coil</keyword>
<dbReference type="KEGG" id="sva:SVA_0512"/>
<dbReference type="Proteomes" id="UP000218899">
    <property type="component" value="Chromosome"/>
</dbReference>
<keyword evidence="3" id="KW-1185">Reference proteome</keyword>
<organism evidence="2 3">
    <name type="scientific">Sulfurifustis variabilis</name>
    <dbReference type="NCBI Taxonomy" id="1675686"/>
    <lineage>
        <taxon>Bacteria</taxon>
        <taxon>Pseudomonadati</taxon>
        <taxon>Pseudomonadota</taxon>
        <taxon>Gammaproteobacteria</taxon>
        <taxon>Acidiferrobacterales</taxon>
        <taxon>Acidiferrobacteraceae</taxon>
        <taxon>Sulfurifustis</taxon>
    </lineage>
</organism>
<reference evidence="2 3" key="1">
    <citation type="submission" date="2015-08" db="EMBL/GenBank/DDBJ databases">
        <title>Complete genome sequence of Sulfurifustis variabilis.</title>
        <authorList>
            <person name="Miura A."/>
            <person name="Kojima H."/>
            <person name="Fukui M."/>
        </authorList>
    </citation>
    <scope>NUCLEOTIDE SEQUENCE [LARGE SCALE GENOMIC DNA]</scope>
    <source>
        <strain evidence="3">skN76</strain>
    </source>
</reference>
<gene>
    <name evidence="2" type="ORF">SVA_0512</name>
</gene>